<dbReference type="GO" id="GO:0016746">
    <property type="term" value="F:acyltransferase activity"/>
    <property type="evidence" value="ECO:0007669"/>
    <property type="project" value="InterPro"/>
</dbReference>
<keyword evidence="1" id="KW-0808">Transferase</keyword>
<accession>A0A364K143</accession>
<dbReference type="Pfam" id="PF08541">
    <property type="entry name" value="ACP_syn_III_C"/>
    <property type="match status" value="1"/>
</dbReference>
<gene>
    <name evidence="3" type="ORF">DL897_16355</name>
</gene>
<keyword evidence="4" id="KW-1185">Reference proteome</keyword>
<sequence>MSSYTIMVASEREITMQNVAFYLTDFSVYIPENKRSIAQLIQQIQKTGYTTKDEADYTERGIFYAPVEEERSWEEMIEQVVTPVLARCATTGQRIGQIWLVQSSLKLWHERNPVKGLLKKWELEHLPLFTLEEYFCASYHAVLQMAPGFFSLHPDEALLLIVADKGMHPSCRLNDYVMFGDSASACLFTLQGGKHKIWTICNQIDGVVYDDEDHEGLSSLGTTFYLGIRKVFQDVLRKSGIPLEQIRQVIGTNVDQPMWDMVGQICGIPTDRVYQATLSETGHLYSTDVIYNVQHAIQNGLLKPGDYYLTFSLGFGGVYGCALQQVVEEEQGGR</sequence>
<dbReference type="Proteomes" id="UP000251213">
    <property type="component" value="Unassembled WGS sequence"/>
</dbReference>
<dbReference type="OrthoDB" id="2633280at2"/>
<dbReference type="InterPro" id="IPR016039">
    <property type="entry name" value="Thiolase-like"/>
</dbReference>
<evidence type="ECO:0000313" key="3">
    <source>
        <dbReference type="EMBL" id="RAL21418.1"/>
    </source>
</evidence>
<organism evidence="3 4">
    <name type="scientific">Thermoflavimicrobium daqui</name>
    <dbReference type="NCBI Taxonomy" id="2137476"/>
    <lineage>
        <taxon>Bacteria</taxon>
        <taxon>Bacillati</taxon>
        <taxon>Bacillota</taxon>
        <taxon>Bacilli</taxon>
        <taxon>Bacillales</taxon>
        <taxon>Thermoactinomycetaceae</taxon>
        <taxon>Thermoflavimicrobium</taxon>
    </lineage>
</organism>
<dbReference type="InterPro" id="IPR013747">
    <property type="entry name" value="ACP_syn_III_C"/>
</dbReference>
<reference evidence="3 4" key="2">
    <citation type="submission" date="2018-06" db="EMBL/GenBank/DDBJ databases">
        <authorList>
            <person name="Zhirakovskaya E."/>
        </authorList>
    </citation>
    <scope>NUCLEOTIDE SEQUENCE [LARGE SCALE GENOMIC DNA]</scope>
    <source>
        <strain evidence="3 4">FBKL4.011</strain>
    </source>
</reference>
<protein>
    <recommendedName>
        <fullName evidence="2">Beta-ketoacyl-[acyl-carrier-protein] synthase III C-terminal domain-containing protein</fullName>
    </recommendedName>
</protein>
<reference evidence="3 4" key="1">
    <citation type="submission" date="2018-06" db="EMBL/GenBank/DDBJ databases">
        <title>Thermoflavimicrobium daqus sp. nov., a thermophilic microbe isolated from Moutai-flavour Daqu.</title>
        <authorList>
            <person name="Wang X."/>
            <person name="Zhou H."/>
        </authorList>
    </citation>
    <scope>NUCLEOTIDE SEQUENCE [LARGE SCALE GENOMIC DNA]</scope>
    <source>
        <strain evidence="3 4">FBKL4.011</strain>
    </source>
</reference>
<evidence type="ECO:0000256" key="1">
    <source>
        <dbReference type="ARBA" id="ARBA00022679"/>
    </source>
</evidence>
<name>A0A364K143_9BACL</name>
<evidence type="ECO:0000259" key="2">
    <source>
        <dbReference type="Pfam" id="PF08541"/>
    </source>
</evidence>
<dbReference type="SUPFAM" id="SSF53901">
    <property type="entry name" value="Thiolase-like"/>
    <property type="match status" value="2"/>
</dbReference>
<dbReference type="Gene3D" id="3.40.47.10">
    <property type="match status" value="2"/>
</dbReference>
<comment type="caution">
    <text evidence="3">The sequence shown here is derived from an EMBL/GenBank/DDBJ whole genome shotgun (WGS) entry which is preliminary data.</text>
</comment>
<dbReference type="EMBL" id="QJKK01000014">
    <property type="protein sequence ID" value="RAL21418.1"/>
    <property type="molecule type" value="Genomic_DNA"/>
</dbReference>
<dbReference type="AlphaFoldDB" id="A0A364K143"/>
<feature type="domain" description="Beta-ketoacyl-[acyl-carrier-protein] synthase III C-terminal" evidence="2">
    <location>
        <begin position="236"/>
        <end position="323"/>
    </location>
</feature>
<proteinExistence type="predicted"/>
<evidence type="ECO:0000313" key="4">
    <source>
        <dbReference type="Proteomes" id="UP000251213"/>
    </source>
</evidence>